<accession>A0AA38IQC9</accession>
<dbReference type="GO" id="GO:0003677">
    <property type="term" value="F:DNA binding"/>
    <property type="evidence" value="ECO:0007669"/>
    <property type="project" value="InterPro"/>
</dbReference>
<protein>
    <submittedName>
        <fullName evidence="1">Uncharacterized protein</fullName>
    </submittedName>
</protein>
<sequence length="235" mass="26426">MSMYYNIAAVHAGASLTQVGERRMANAAEREGRLCLFVARSAFSLALQALHGTPQSEEVEKAVGKLVPQKSKDLYEKEYNIFCRWRDQKQAKGVDENIVLVYISERSTKVKSSSLCLWSYYSQLKKMLSVREKIDCSRFHQVTAFLKTASTGYVQKKKTRVFNTRRPRKIFGYCSYNEKYLLLKVVAIMGIAGGCRIGELVSMSVDDIDDREVRSSATLLADSAVDLSVLKIHGG</sequence>
<dbReference type="SUPFAM" id="SSF56349">
    <property type="entry name" value="DNA breaking-rejoining enzymes"/>
    <property type="match status" value="1"/>
</dbReference>
<dbReference type="InterPro" id="IPR011010">
    <property type="entry name" value="DNA_brk_join_enz"/>
</dbReference>
<proteinExistence type="predicted"/>
<name>A0AA38IQC9_9CUCU</name>
<gene>
    <name evidence="1" type="ORF">Zmor_006589</name>
</gene>
<evidence type="ECO:0000313" key="2">
    <source>
        <dbReference type="Proteomes" id="UP001168821"/>
    </source>
</evidence>
<reference evidence="1" key="1">
    <citation type="journal article" date="2023" name="G3 (Bethesda)">
        <title>Whole genome assemblies of Zophobas morio and Tenebrio molitor.</title>
        <authorList>
            <person name="Kaur S."/>
            <person name="Stinson S.A."/>
            <person name="diCenzo G.C."/>
        </authorList>
    </citation>
    <scope>NUCLEOTIDE SEQUENCE</scope>
    <source>
        <strain evidence="1">QUZm001</strain>
    </source>
</reference>
<keyword evidence="2" id="KW-1185">Reference proteome</keyword>
<comment type="caution">
    <text evidence="1">The sequence shown here is derived from an EMBL/GenBank/DDBJ whole genome shotgun (WGS) entry which is preliminary data.</text>
</comment>
<evidence type="ECO:0000313" key="1">
    <source>
        <dbReference type="EMBL" id="KAJ3662233.1"/>
    </source>
</evidence>
<organism evidence="1 2">
    <name type="scientific">Zophobas morio</name>
    <dbReference type="NCBI Taxonomy" id="2755281"/>
    <lineage>
        <taxon>Eukaryota</taxon>
        <taxon>Metazoa</taxon>
        <taxon>Ecdysozoa</taxon>
        <taxon>Arthropoda</taxon>
        <taxon>Hexapoda</taxon>
        <taxon>Insecta</taxon>
        <taxon>Pterygota</taxon>
        <taxon>Neoptera</taxon>
        <taxon>Endopterygota</taxon>
        <taxon>Coleoptera</taxon>
        <taxon>Polyphaga</taxon>
        <taxon>Cucujiformia</taxon>
        <taxon>Tenebrionidae</taxon>
        <taxon>Zophobas</taxon>
    </lineage>
</organism>
<dbReference type="Proteomes" id="UP001168821">
    <property type="component" value="Unassembled WGS sequence"/>
</dbReference>
<dbReference type="AlphaFoldDB" id="A0AA38IQC9"/>
<dbReference type="EMBL" id="JALNTZ010000002">
    <property type="protein sequence ID" value="KAJ3662233.1"/>
    <property type="molecule type" value="Genomic_DNA"/>
</dbReference>